<evidence type="ECO:0000313" key="2">
    <source>
        <dbReference type="Proteomes" id="UP001295794"/>
    </source>
</evidence>
<accession>A0AAD2Q155</accession>
<protein>
    <submittedName>
        <fullName evidence="1">Uncharacterized protein</fullName>
    </submittedName>
</protein>
<gene>
    <name evidence="1" type="ORF">MYCIT1_LOCUS4861</name>
</gene>
<dbReference type="Proteomes" id="UP001295794">
    <property type="component" value="Unassembled WGS sequence"/>
</dbReference>
<evidence type="ECO:0000313" key="1">
    <source>
        <dbReference type="EMBL" id="CAK5264581.1"/>
    </source>
</evidence>
<comment type="caution">
    <text evidence="1">The sequence shown here is derived from an EMBL/GenBank/DDBJ whole genome shotgun (WGS) entry which is preliminary data.</text>
</comment>
<keyword evidence="2" id="KW-1185">Reference proteome</keyword>
<proteinExistence type="predicted"/>
<dbReference type="EMBL" id="CAVNYO010000061">
    <property type="protein sequence ID" value="CAK5264581.1"/>
    <property type="molecule type" value="Genomic_DNA"/>
</dbReference>
<name>A0AAD2Q155_9AGAR</name>
<reference evidence="1" key="1">
    <citation type="submission" date="2023-11" db="EMBL/GenBank/DDBJ databases">
        <authorList>
            <person name="De Vega J J."/>
            <person name="De Vega J J."/>
        </authorList>
    </citation>
    <scope>NUCLEOTIDE SEQUENCE</scope>
</reference>
<dbReference type="AlphaFoldDB" id="A0AAD2Q155"/>
<organism evidence="1 2">
    <name type="scientific">Mycena citricolor</name>
    <dbReference type="NCBI Taxonomy" id="2018698"/>
    <lineage>
        <taxon>Eukaryota</taxon>
        <taxon>Fungi</taxon>
        <taxon>Dikarya</taxon>
        <taxon>Basidiomycota</taxon>
        <taxon>Agaricomycotina</taxon>
        <taxon>Agaricomycetes</taxon>
        <taxon>Agaricomycetidae</taxon>
        <taxon>Agaricales</taxon>
        <taxon>Marasmiineae</taxon>
        <taxon>Mycenaceae</taxon>
        <taxon>Mycena</taxon>
    </lineage>
</organism>
<sequence>MSTQTWIHKRDAALTITFSEIDRVWVVLLGQTGTDELLDGQDRGWVELSHVLKDDVPDFRVKVGNGLQRKYLAVKRSCASCFLPQISTSFAFARPTGDE</sequence>